<keyword evidence="1" id="KW-0472">Membrane</keyword>
<keyword evidence="1" id="KW-1133">Transmembrane helix</keyword>
<name>A0A9Q9UML3_9ENTR</name>
<dbReference type="AlphaFoldDB" id="A0A9Q9UML3"/>
<gene>
    <name evidence="2" type="ORF">SB6410_04379</name>
</gene>
<evidence type="ECO:0000313" key="2">
    <source>
        <dbReference type="EMBL" id="VUS97063.1"/>
    </source>
</evidence>
<dbReference type="Proteomes" id="UP000318567">
    <property type="component" value="Unassembled WGS sequence"/>
</dbReference>
<evidence type="ECO:0000256" key="1">
    <source>
        <dbReference type="SAM" id="Phobius"/>
    </source>
</evidence>
<dbReference type="EMBL" id="CABGGO010000030">
    <property type="protein sequence ID" value="VUS97063.1"/>
    <property type="molecule type" value="Genomic_DNA"/>
</dbReference>
<accession>A0A9Q9UML3</accession>
<dbReference type="PROSITE" id="PS51257">
    <property type="entry name" value="PROKAR_LIPOPROTEIN"/>
    <property type="match status" value="1"/>
</dbReference>
<protein>
    <submittedName>
        <fullName evidence="2">Uncharacterized protein</fullName>
    </submittedName>
</protein>
<sequence>MNTKSFFFIFFYLFFACNVAMIVLFLLLYVLIRGYLLLMYHIPFELAWSDLGKYTKAACFTGSLIATGCWWIYYQHSKKGRYK</sequence>
<reference evidence="2 3" key="1">
    <citation type="submission" date="2019-07" db="EMBL/GenBank/DDBJ databases">
        <authorList>
            <person name="Brisse S."/>
            <person name="Rodrigues C."/>
            <person name="Thorpe H."/>
        </authorList>
    </citation>
    <scope>NUCLEOTIDE SEQUENCE [LARGE SCALE GENOMIC DNA]</scope>
    <source>
        <strain evidence="2">SB6410</strain>
    </source>
</reference>
<evidence type="ECO:0000313" key="3">
    <source>
        <dbReference type="Proteomes" id="UP000318567"/>
    </source>
</evidence>
<organism evidence="2 3">
    <name type="scientific">Klebsiella pasteurii</name>
    <dbReference type="NCBI Taxonomy" id="2587529"/>
    <lineage>
        <taxon>Bacteria</taxon>
        <taxon>Pseudomonadati</taxon>
        <taxon>Pseudomonadota</taxon>
        <taxon>Gammaproteobacteria</taxon>
        <taxon>Enterobacterales</taxon>
        <taxon>Enterobacteriaceae</taxon>
        <taxon>Klebsiella/Raoultella group</taxon>
        <taxon>Klebsiella</taxon>
    </lineage>
</organism>
<feature type="transmembrane region" description="Helical" evidence="1">
    <location>
        <begin position="54"/>
        <end position="74"/>
    </location>
</feature>
<proteinExistence type="predicted"/>
<comment type="caution">
    <text evidence="2">The sequence shown here is derived from an EMBL/GenBank/DDBJ whole genome shotgun (WGS) entry which is preliminary data.</text>
</comment>
<keyword evidence="1" id="KW-0812">Transmembrane</keyword>
<feature type="transmembrane region" description="Helical" evidence="1">
    <location>
        <begin position="7"/>
        <end position="32"/>
    </location>
</feature>